<dbReference type="CDD" id="cd13639">
    <property type="entry name" value="PBP2_OpuAC_like"/>
    <property type="match status" value="1"/>
</dbReference>
<comment type="subcellular location">
    <subcellularLocation>
        <location evidence="1">Cell membrane</location>
    </subcellularLocation>
</comment>
<protein>
    <submittedName>
        <fullName evidence="6">Glycine betaine ABC transporter substrate-binding protein</fullName>
    </submittedName>
</protein>
<dbReference type="RefSeq" id="WP_380883701.1">
    <property type="nucleotide sequence ID" value="NZ_JBHUMB010000005.1"/>
</dbReference>
<proteinExistence type="predicted"/>
<dbReference type="SUPFAM" id="SSF53850">
    <property type="entry name" value="Periplasmic binding protein-like II"/>
    <property type="match status" value="1"/>
</dbReference>
<reference evidence="7" key="1">
    <citation type="journal article" date="2019" name="Int. J. Syst. Evol. Microbiol.">
        <title>The Global Catalogue of Microorganisms (GCM) 10K type strain sequencing project: providing services to taxonomists for standard genome sequencing and annotation.</title>
        <authorList>
            <consortium name="The Broad Institute Genomics Platform"/>
            <consortium name="The Broad Institute Genome Sequencing Center for Infectious Disease"/>
            <person name="Wu L."/>
            <person name="Ma J."/>
        </authorList>
    </citation>
    <scope>NUCLEOTIDE SEQUENCE [LARGE SCALE GENOMIC DNA]</scope>
    <source>
        <strain evidence="7">KCTC 42247</strain>
    </source>
</reference>
<name>A0ABW5U8U1_9SPHI</name>
<sequence length="288" mass="33047">MKRIIYSIFFFLVLFLVSGSCGGRIGKRISMGMVEGWAEGNAMTMVTKEFLSQKGYLVVTHKAAPNLLLASMDNGDTDVFMNVWLPTTHGDKVAPFDHIRSAGINYEGARLGLVVPKYVDINSIEELNANKEKFGGRIVGIERGSGMATYTDSVLLAYDLDYRQLNSSMIAMASELQKAIDEERWIVVTAWQPHWLFGRYDVKFLEDPKKIYGDTEHIETFVRDDFERDYPEVYRYFQHAFFEEDVLSELLTRMEASKNEKETAREWVEENQELLDAWWGAQTQKASN</sequence>
<dbReference type="Gene3D" id="3.40.190.100">
    <property type="entry name" value="Glycine betaine-binding periplasmic protein, domain 2"/>
    <property type="match status" value="1"/>
</dbReference>
<dbReference type="InterPro" id="IPR007210">
    <property type="entry name" value="ABC_Gly_betaine_transp_sub-bd"/>
</dbReference>
<dbReference type="Pfam" id="PF04069">
    <property type="entry name" value="OpuAC"/>
    <property type="match status" value="1"/>
</dbReference>
<accession>A0ABW5U8U1</accession>
<dbReference type="Proteomes" id="UP001597418">
    <property type="component" value="Unassembled WGS sequence"/>
</dbReference>
<gene>
    <name evidence="6" type="ORF">ACFSQ6_02925</name>
</gene>
<evidence type="ECO:0000256" key="3">
    <source>
        <dbReference type="ARBA" id="ARBA00022475"/>
    </source>
</evidence>
<keyword evidence="3" id="KW-1003">Cell membrane</keyword>
<dbReference type="PROSITE" id="PS51257">
    <property type="entry name" value="PROKAR_LIPOPROTEIN"/>
    <property type="match status" value="1"/>
</dbReference>
<evidence type="ECO:0000313" key="7">
    <source>
        <dbReference type="Proteomes" id="UP001597418"/>
    </source>
</evidence>
<dbReference type="PANTHER" id="PTHR47737">
    <property type="entry name" value="GLYCINE BETAINE/PROLINE BETAINE TRANSPORT SYSTEM PERMEASE PROTEIN PROW"/>
    <property type="match status" value="1"/>
</dbReference>
<keyword evidence="7" id="KW-1185">Reference proteome</keyword>
<feature type="domain" description="ABC-type glycine betaine transport system substrate-binding" evidence="5">
    <location>
        <begin position="28"/>
        <end position="270"/>
    </location>
</feature>
<organism evidence="6 7">
    <name type="scientific">Sphingobacterium populi</name>
    <dbReference type="NCBI Taxonomy" id="1812824"/>
    <lineage>
        <taxon>Bacteria</taxon>
        <taxon>Pseudomonadati</taxon>
        <taxon>Bacteroidota</taxon>
        <taxon>Sphingobacteriia</taxon>
        <taxon>Sphingobacteriales</taxon>
        <taxon>Sphingobacteriaceae</taxon>
        <taxon>Sphingobacterium</taxon>
    </lineage>
</organism>
<evidence type="ECO:0000256" key="2">
    <source>
        <dbReference type="ARBA" id="ARBA00022448"/>
    </source>
</evidence>
<evidence type="ECO:0000313" key="6">
    <source>
        <dbReference type="EMBL" id="MFD2742339.1"/>
    </source>
</evidence>
<dbReference type="Gene3D" id="3.40.190.10">
    <property type="entry name" value="Periplasmic binding protein-like II"/>
    <property type="match status" value="1"/>
</dbReference>
<evidence type="ECO:0000256" key="1">
    <source>
        <dbReference type="ARBA" id="ARBA00004236"/>
    </source>
</evidence>
<evidence type="ECO:0000256" key="4">
    <source>
        <dbReference type="ARBA" id="ARBA00023136"/>
    </source>
</evidence>
<dbReference type="PANTHER" id="PTHR47737:SF1">
    <property type="entry name" value="GLYCINE BETAINE_PROLINE BETAINE TRANSPORT SYSTEM PERMEASE PROTEIN PROW"/>
    <property type="match status" value="1"/>
</dbReference>
<keyword evidence="4" id="KW-0472">Membrane</keyword>
<comment type="caution">
    <text evidence="6">The sequence shown here is derived from an EMBL/GenBank/DDBJ whole genome shotgun (WGS) entry which is preliminary data.</text>
</comment>
<evidence type="ECO:0000259" key="5">
    <source>
        <dbReference type="Pfam" id="PF04069"/>
    </source>
</evidence>
<dbReference type="EMBL" id="JBHUMB010000005">
    <property type="protein sequence ID" value="MFD2742339.1"/>
    <property type="molecule type" value="Genomic_DNA"/>
</dbReference>
<keyword evidence="2" id="KW-0813">Transport</keyword>